<dbReference type="InterPro" id="IPR003339">
    <property type="entry name" value="ABC/ECF_trnsptr_transmembrane"/>
</dbReference>
<sequence>MVLKNKESSNTNAEIFMGNLDFLVFFLLVLVNFTIAEILNLSICFYIVSFLNVIFVFFIQLKGDIRKNFFLLISIGILTLISALPILIEIDFSSGFRFYLSNVIVFLKTFFRSLTMICVLIILSSKNDIADFAYVLRKLGFNNHFITFFVLSYKAIENIYVVFKETIESQISRNGYSSEKASFNSIIFLIQGGTIKTISRIEDTLLAYESKNVQDITFLEKDYKLTLKPFLYESLLIFSVVMFYV</sequence>
<feature type="transmembrane region" description="Helical" evidence="5">
    <location>
        <begin position="43"/>
        <end position="63"/>
    </location>
</feature>
<evidence type="ECO:0000256" key="1">
    <source>
        <dbReference type="ARBA" id="ARBA00004141"/>
    </source>
</evidence>
<keyword evidence="2 5" id="KW-0812">Transmembrane</keyword>
<name>A0A7V4CNT3_FERPE</name>
<feature type="transmembrane region" description="Helical" evidence="5">
    <location>
        <begin position="15"/>
        <end position="36"/>
    </location>
</feature>
<gene>
    <name evidence="6" type="ORF">ENU12_07540</name>
</gene>
<organism evidence="6">
    <name type="scientific">Fervidobacterium pennivorans</name>
    <dbReference type="NCBI Taxonomy" id="93466"/>
    <lineage>
        <taxon>Bacteria</taxon>
        <taxon>Thermotogati</taxon>
        <taxon>Thermotogota</taxon>
        <taxon>Thermotogae</taxon>
        <taxon>Thermotogales</taxon>
        <taxon>Fervidobacteriaceae</taxon>
        <taxon>Fervidobacterium</taxon>
    </lineage>
</organism>
<evidence type="ECO:0000313" key="6">
    <source>
        <dbReference type="EMBL" id="HGQ77735.1"/>
    </source>
</evidence>
<keyword evidence="3 5" id="KW-1133">Transmembrane helix</keyword>
<evidence type="ECO:0008006" key="7">
    <source>
        <dbReference type="Google" id="ProtNLM"/>
    </source>
</evidence>
<keyword evidence="4 5" id="KW-0472">Membrane</keyword>
<feature type="transmembrane region" description="Helical" evidence="5">
    <location>
        <begin position="69"/>
        <end position="88"/>
    </location>
</feature>
<feature type="transmembrane region" description="Helical" evidence="5">
    <location>
        <begin position="100"/>
        <end position="124"/>
    </location>
</feature>
<protein>
    <recommendedName>
        <fullName evidence="7">Cobalt ABC transporter permease</fullName>
    </recommendedName>
</protein>
<dbReference type="AlphaFoldDB" id="A0A7V4CNT3"/>
<evidence type="ECO:0000256" key="3">
    <source>
        <dbReference type="ARBA" id="ARBA00022989"/>
    </source>
</evidence>
<dbReference type="EMBL" id="DTBH01000153">
    <property type="protein sequence ID" value="HGQ77735.1"/>
    <property type="molecule type" value="Genomic_DNA"/>
</dbReference>
<dbReference type="Pfam" id="PF02361">
    <property type="entry name" value="CbiQ"/>
    <property type="match status" value="1"/>
</dbReference>
<comment type="subcellular location">
    <subcellularLocation>
        <location evidence="1">Membrane</location>
        <topology evidence="1">Multi-pass membrane protein</topology>
    </subcellularLocation>
</comment>
<comment type="caution">
    <text evidence="6">The sequence shown here is derived from an EMBL/GenBank/DDBJ whole genome shotgun (WGS) entry which is preliminary data.</text>
</comment>
<dbReference type="GO" id="GO:0005886">
    <property type="term" value="C:plasma membrane"/>
    <property type="evidence" value="ECO:0007669"/>
    <property type="project" value="UniProtKB-ARBA"/>
</dbReference>
<evidence type="ECO:0000256" key="2">
    <source>
        <dbReference type="ARBA" id="ARBA00022692"/>
    </source>
</evidence>
<evidence type="ECO:0000256" key="5">
    <source>
        <dbReference type="SAM" id="Phobius"/>
    </source>
</evidence>
<evidence type="ECO:0000256" key="4">
    <source>
        <dbReference type="ARBA" id="ARBA00023136"/>
    </source>
</evidence>
<reference evidence="6" key="1">
    <citation type="journal article" date="2020" name="mSystems">
        <title>Genome- and Community-Level Interaction Insights into Carbon Utilization and Element Cycling Functions of Hydrothermarchaeota in Hydrothermal Sediment.</title>
        <authorList>
            <person name="Zhou Z."/>
            <person name="Liu Y."/>
            <person name="Xu W."/>
            <person name="Pan J."/>
            <person name="Luo Z.H."/>
            <person name="Li M."/>
        </authorList>
    </citation>
    <scope>NUCLEOTIDE SEQUENCE [LARGE SCALE GENOMIC DNA]</scope>
    <source>
        <strain evidence="6">SpSt-640</strain>
    </source>
</reference>
<accession>A0A7V4CNT3</accession>
<proteinExistence type="predicted"/>